<proteinExistence type="predicted"/>
<keyword evidence="3" id="KW-1185">Reference proteome</keyword>
<feature type="domain" description="Monalysin Pore-forming" evidence="1">
    <location>
        <begin position="31"/>
        <end position="222"/>
    </location>
</feature>
<dbReference type="GeneID" id="14871905"/>
<evidence type="ECO:0000313" key="2">
    <source>
        <dbReference type="EMBL" id="EGG20427.1"/>
    </source>
</evidence>
<dbReference type="KEGG" id="dfa:DFA_07551"/>
<dbReference type="AlphaFoldDB" id="F4PWR3"/>
<accession>F4PWR3</accession>
<dbReference type="InterPro" id="IPR040927">
    <property type="entry name" value="PF_Monalysin"/>
</dbReference>
<dbReference type="RefSeq" id="XP_004367410.1">
    <property type="nucleotide sequence ID" value="XM_004367353.1"/>
</dbReference>
<protein>
    <recommendedName>
        <fullName evidence="1">Monalysin Pore-forming domain-containing protein</fullName>
    </recommendedName>
</protein>
<reference evidence="3" key="1">
    <citation type="journal article" date="2011" name="Genome Res.">
        <title>Phylogeny-wide analysis of social amoeba genomes highlights ancient origins for complex intercellular communication.</title>
        <authorList>
            <person name="Heidel A.J."/>
            <person name="Lawal H.M."/>
            <person name="Felder M."/>
            <person name="Schilde C."/>
            <person name="Helps N.R."/>
            <person name="Tunggal B."/>
            <person name="Rivero F."/>
            <person name="John U."/>
            <person name="Schleicher M."/>
            <person name="Eichinger L."/>
            <person name="Platzer M."/>
            <person name="Noegel A.A."/>
            <person name="Schaap P."/>
            <person name="Gloeckner G."/>
        </authorList>
    </citation>
    <scope>NUCLEOTIDE SEQUENCE [LARGE SCALE GENOMIC DNA]</scope>
    <source>
        <strain evidence="3">SH3</strain>
    </source>
</reference>
<dbReference type="Proteomes" id="UP000007797">
    <property type="component" value="Unassembled WGS sequence"/>
</dbReference>
<evidence type="ECO:0000313" key="3">
    <source>
        <dbReference type="Proteomes" id="UP000007797"/>
    </source>
</evidence>
<sequence length="242" mass="27125">MSQIRKANPMNSFACTPEQVTSCFEGGSYNLCMVSVPFSKGTAELGGQSFPITFKPSSVYCHLIGEKQITTPTTIDTEKFFGFGPTDTPASESQRKTVSANIQLTYNDFPIQNDFNYGYSIPNSTSNPFTTESVNPDYYGIFQQKIQYMYRFSEAENDFATVRAELEKLGMVEGKSYSTYTDTKNVTYMFYLVEVHKNAVMLIPASKAWNAGITFDFVQNSFCGSNKSRQKVVLRLADCDPK</sequence>
<evidence type="ECO:0000259" key="1">
    <source>
        <dbReference type="Pfam" id="PF18063"/>
    </source>
</evidence>
<dbReference type="Pfam" id="PF18063">
    <property type="entry name" value="BB_PF"/>
    <property type="match status" value="1"/>
</dbReference>
<name>F4PWR3_CACFS</name>
<organism evidence="2 3">
    <name type="scientific">Cavenderia fasciculata</name>
    <name type="common">Slime mold</name>
    <name type="synonym">Dictyostelium fasciculatum</name>
    <dbReference type="NCBI Taxonomy" id="261658"/>
    <lineage>
        <taxon>Eukaryota</taxon>
        <taxon>Amoebozoa</taxon>
        <taxon>Evosea</taxon>
        <taxon>Eumycetozoa</taxon>
        <taxon>Dictyostelia</taxon>
        <taxon>Acytosteliales</taxon>
        <taxon>Cavenderiaceae</taxon>
        <taxon>Cavenderia</taxon>
    </lineage>
</organism>
<dbReference type="EMBL" id="GL883013">
    <property type="protein sequence ID" value="EGG20427.1"/>
    <property type="molecule type" value="Genomic_DNA"/>
</dbReference>
<gene>
    <name evidence="2" type="ORF">DFA_07551</name>
</gene>